<reference evidence="2 3" key="1">
    <citation type="journal article" date="2019" name="Int. J. Syst. Evol. Microbiol.">
        <title>The Global Catalogue of Microorganisms (GCM) 10K type strain sequencing project: providing services to taxonomists for standard genome sequencing and annotation.</title>
        <authorList>
            <consortium name="The Broad Institute Genomics Platform"/>
            <consortium name="The Broad Institute Genome Sequencing Center for Infectious Disease"/>
            <person name="Wu L."/>
            <person name="Ma J."/>
        </authorList>
    </citation>
    <scope>NUCLEOTIDE SEQUENCE [LARGE SCALE GENOMIC DNA]</scope>
    <source>
        <strain evidence="2 3">JCM 12140</strain>
    </source>
</reference>
<sequence>MRKPSLIVLGLATAGLLLALDEPLPAAVAALAALWLADRRPVIGDTPVPPEAAAGVDVRAVRQYREEHPGATITEAVAATTRR</sequence>
<dbReference type="RefSeq" id="WP_204606998.1">
    <property type="nucleotide sequence ID" value="NZ_BAAAJX010000016.1"/>
</dbReference>
<gene>
    <name evidence="2" type="ORF">GCM10009627_27160</name>
</gene>
<organism evidence="2 3">
    <name type="scientific">Curtobacterium herbarum</name>
    <dbReference type="NCBI Taxonomy" id="150122"/>
    <lineage>
        <taxon>Bacteria</taxon>
        <taxon>Bacillati</taxon>
        <taxon>Actinomycetota</taxon>
        <taxon>Actinomycetes</taxon>
        <taxon>Micrococcales</taxon>
        <taxon>Microbacteriaceae</taxon>
        <taxon>Curtobacterium</taxon>
    </lineage>
</organism>
<protein>
    <submittedName>
        <fullName evidence="2">Uncharacterized protein</fullName>
    </submittedName>
</protein>
<evidence type="ECO:0000256" key="1">
    <source>
        <dbReference type="SAM" id="SignalP"/>
    </source>
</evidence>
<proteinExistence type="predicted"/>
<feature type="signal peptide" evidence="1">
    <location>
        <begin position="1"/>
        <end position="19"/>
    </location>
</feature>
<dbReference type="EMBL" id="BAAAJX010000016">
    <property type="protein sequence ID" value="GAA1494370.1"/>
    <property type="molecule type" value="Genomic_DNA"/>
</dbReference>
<evidence type="ECO:0000313" key="3">
    <source>
        <dbReference type="Proteomes" id="UP001501742"/>
    </source>
</evidence>
<name>A0ABN1ZFZ9_9MICO</name>
<feature type="chain" id="PRO_5045783245" evidence="1">
    <location>
        <begin position="20"/>
        <end position="83"/>
    </location>
</feature>
<keyword evidence="1" id="KW-0732">Signal</keyword>
<comment type="caution">
    <text evidence="2">The sequence shown here is derived from an EMBL/GenBank/DDBJ whole genome shotgun (WGS) entry which is preliminary data.</text>
</comment>
<dbReference type="Proteomes" id="UP001501742">
    <property type="component" value="Unassembled WGS sequence"/>
</dbReference>
<evidence type="ECO:0000313" key="2">
    <source>
        <dbReference type="EMBL" id="GAA1494370.1"/>
    </source>
</evidence>
<keyword evidence="3" id="KW-1185">Reference proteome</keyword>
<accession>A0ABN1ZFZ9</accession>